<evidence type="ECO:0000256" key="1">
    <source>
        <dbReference type="SAM" id="Phobius"/>
    </source>
</evidence>
<name>A0A3M8K5F8_9CORY</name>
<keyword evidence="1" id="KW-0472">Membrane</keyword>
<keyword evidence="1" id="KW-0812">Transmembrane</keyword>
<dbReference type="Proteomes" id="UP000266975">
    <property type="component" value="Unassembled WGS sequence"/>
</dbReference>
<evidence type="ECO:0000313" key="3">
    <source>
        <dbReference type="Proteomes" id="UP000266975"/>
    </source>
</evidence>
<feature type="transmembrane region" description="Helical" evidence="1">
    <location>
        <begin position="153"/>
        <end position="172"/>
    </location>
</feature>
<evidence type="ECO:0000313" key="2">
    <source>
        <dbReference type="EMBL" id="RNE48099.1"/>
    </source>
</evidence>
<organism evidence="2 3">
    <name type="scientific">Corynebacterium alimapuense</name>
    <dbReference type="NCBI Taxonomy" id="1576874"/>
    <lineage>
        <taxon>Bacteria</taxon>
        <taxon>Bacillati</taxon>
        <taxon>Actinomycetota</taxon>
        <taxon>Actinomycetes</taxon>
        <taxon>Mycobacteriales</taxon>
        <taxon>Corynebacteriaceae</taxon>
        <taxon>Corynebacterium</taxon>
    </lineage>
</organism>
<dbReference type="InterPro" id="IPR009339">
    <property type="entry name" value="DUF998"/>
</dbReference>
<protein>
    <recommendedName>
        <fullName evidence="4">DUF998 domain-containing protein</fullName>
    </recommendedName>
</protein>
<dbReference type="AlphaFoldDB" id="A0A3M8K5F8"/>
<feature type="transmembrane region" description="Helical" evidence="1">
    <location>
        <begin position="68"/>
        <end position="87"/>
    </location>
</feature>
<gene>
    <name evidence="2" type="ORF">C5L39_09470</name>
</gene>
<accession>A0A3M8K5F8</accession>
<feature type="transmembrane region" description="Helical" evidence="1">
    <location>
        <begin position="184"/>
        <end position="201"/>
    </location>
</feature>
<comment type="caution">
    <text evidence="2">The sequence shown here is derived from an EMBL/GenBank/DDBJ whole genome shotgun (WGS) entry which is preliminary data.</text>
</comment>
<dbReference type="Pfam" id="PF06197">
    <property type="entry name" value="DUF998"/>
    <property type="match status" value="1"/>
</dbReference>
<dbReference type="EMBL" id="PTJO01000006">
    <property type="protein sequence ID" value="RNE48099.1"/>
    <property type="molecule type" value="Genomic_DNA"/>
</dbReference>
<proteinExistence type="predicted"/>
<reference evidence="2 3" key="1">
    <citation type="submission" date="2018-02" db="EMBL/GenBank/DDBJ databases">
        <title>Corynebacterium alimpuense sp. nov., a marine obligate actinomycete isolated from sediments of Valparaiso bay, Chile.</title>
        <authorList>
            <person name="Claverias F."/>
            <person name="Gonzales-Siles L."/>
            <person name="Salva-Serra F."/>
            <person name="Inganaes E."/>
            <person name="Molin K."/>
            <person name="Cumsille A."/>
            <person name="Undabarrena A."/>
            <person name="Couve E."/>
            <person name="Moore E.R.B."/>
            <person name="Gomila M."/>
            <person name="Camara B."/>
        </authorList>
    </citation>
    <scope>NUCLEOTIDE SEQUENCE [LARGE SCALE GENOMIC DNA]</scope>
    <source>
        <strain evidence="2 3">CCUG 69366</strain>
    </source>
</reference>
<evidence type="ECO:0008006" key="4">
    <source>
        <dbReference type="Google" id="ProtNLM"/>
    </source>
</evidence>
<keyword evidence="3" id="KW-1185">Reference proteome</keyword>
<feature type="transmembrane region" description="Helical" evidence="1">
    <location>
        <begin position="123"/>
        <end position="146"/>
    </location>
</feature>
<keyword evidence="1" id="KW-1133">Transmembrane helix</keyword>
<sequence>MNPTIIRMTLFGFSLLMFFAVVGEFIAAASFTPAYDWVGNTISHLGATTCTSIVYPLDVVPVCSPEHLLLNSSLVVSGMAMLGIALVGRFTKGFSYWASLLWFVTGMSTMASGLIPLDVSPEWHLFVTTPLYLSMPLAVLAGAIQLQGWVSRVGYGFAIIGLCAGLWLALYAGTQAYDGLLERLVIWPSTLWVALAAIFGHPRPRS</sequence>
<dbReference type="OrthoDB" id="5191116at2"/>
<dbReference type="RefSeq" id="WP_123048674.1">
    <property type="nucleotide sequence ID" value="NZ_PTJO01000006.1"/>
</dbReference>
<feature type="transmembrane region" description="Helical" evidence="1">
    <location>
        <begin position="94"/>
        <end position="117"/>
    </location>
</feature>